<evidence type="ECO:0000313" key="4">
    <source>
        <dbReference type="Proteomes" id="UP000436911"/>
    </source>
</evidence>
<dbReference type="RefSeq" id="WP_060719851.1">
    <property type="nucleotide sequence ID" value="NZ_CP055265.1"/>
</dbReference>
<dbReference type="InterPro" id="IPR002934">
    <property type="entry name" value="Polymerase_NTP_transf_dom"/>
</dbReference>
<feature type="domain" description="HEPN" evidence="1">
    <location>
        <begin position="172"/>
        <end position="292"/>
    </location>
</feature>
<dbReference type="EMBL" id="WPHU01000003">
    <property type="protein sequence ID" value="MVA56125.1"/>
    <property type="molecule type" value="Genomic_DNA"/>
</dbReference>
<dbReference type="AlphaFoldDB" id="A0A368NI00"/>
<gene>
    <name evidence="2" type="ORF">DXT89_18400</name>
    <name evidence="3" type="ORF">GOZ88_08360</name>
</gene>
<name>A0A368NI00_AGRVI</name>
<dbReference type="Pfam" id="PF05168">
    <property type="entry name" value="HEPN"/>
    <property type="match status" value="1"/>
</dbReference>
<dbReference type="GeneID" id="60684473"/>
<dbReference type="SMART" id="SM00748">
    <property type="entry name" value="HEPN"/>
    <property type="match status" value="1"/>
</dbReference>
<dbReference type="OrthoDB" id="7442350at2"/>
<dbReference type="Proteomes" id="UP000440716">
    <property type="component" value="Unassembled WGS sequence"/>
</dbReference>
<organism evidence="3 5">
    <name type="scientific">Agrobacterium vitis</name>
    <name type="common">Rhizobium vitis</name>
    <dbReference type="NCBI Taxonomy" id="373"/>
    <lineage>
        <taxon>Bacteria</taxon>
        <taxon>Pseudomonadati</taxon>
        <taxon>Pseudomonadota</taxon>
        <taxon>Alphaproteobacteria</taxon>
        <taxon>Hyphomicrobiales</taxon>
        <taxon>Rhizobiaceae</taxon>
        <taxon>Rhizobium/Agrobacterium group</taxon>
        <taxon>Agrobacterium</taxon>
    </lineage>
</organism>
<reference evidence="3 5" key="2">
    <citation type="submission" date="2019-12" db="EMBL/GenBank/DDBJ databases">
        <title>Whole-genome sequencing of Allorhizobium vitis.</title>
        <authorList>
            <person name="Gan H.M."/>
            <person name="Szegedi E."/>
            <person name="Burr T."/>
            <person name="Savka M.A."/>
        </authorList>
    </citation>
    <scope>NUCLEOTIDE SEQUENCE [LARGE SCALE GENOMIC DNA]</scope>
    <source>
        <strain evidence="3 5">CG415</strain>
    </source>
</reference>
<dbReference type="Pfam" id="PF01909">
    <property type="entry name" value="NTP_transf_2"/>
    <property type="match status" value="1"/>
</dbReference>
<dbReference type="SUPFAM" id="SSF81301">
    <property type="entry name" value="Nucleotidyltransferase"/>
    <property type="match status" value="1"/>
</dbReference>
<dbReference type="InterPro" id="IPR007842">
    <property type="entry name" value="HEPN_dom"/>
</dbReference>
<dbReference type="SUPFAM" id="SSF81593">
    <property type="entry name" value="Nucleotidyltransferase substrate binding subunit/domain"/>
    <property type="match status" value="1"/>
</dbReference>
<evidence type="ECO:0000313" key="3">
    <source>
        <dbReference type="EMBL" id="MVA56125.1"/>
    </source>
</evidence>
<dbReference type="GO" id="GO:0016779">
    <property type="term" value="F:nucleotidyltransferase activity"/>
    <property type="evidence" value="ECO:0007669"/>
    <property type="project" value="InterPro"/>
</dbReference>
<evidence type="ECO:0000313" key="2">
    <source>
        <dbReference type="EMBL" id="KAA3525303.1"/>
    </source>
</evidence>
<dbReference type="Gene3D" id="3.30.460.10">
    <property type="entry name" value="Beta Polymerase, domain 2"/>
    <property type="match status" value="1"/>
</dbReference>
<comment type="caution">
    <text evidence="3">The sequence shown here is derived from an EMBL/GenBank/DDBJ whole genome shotgun (WGS) entry which is preliminary data.</text>
</comment>
<accession>A0A368NI00</accession>
<evidence type="ECO:0000259" key="1">
    <source>
        <dbReference type="PROSITE" id="PS50910"/>
    </source>
</evidence>
<dbReference type="Proteomes" id="UP000436911">
    <property type="component" value="Unassembled WGS sequence"/>
</dbReference>
<reference evidence="2 4" key="1">
    <citation type="submission" date="2018-08" db="EMBL/GenBank/DDBJ databases">
        <title>Genome sequencing of Agrobacterium vitis strain ICMP 10754.</title>
        <authorList>
            <person name="Visnovsky S.B."/>
            <person name="Pitman A.R."/>
        </authorList>
    </citation>
    <scope>NUCLEOTIDE SEQUENCE [LARGE SCALE GENOMIC DNA]</scope>
    <source>
        <strain evidence="2 4">ICMP 10754</strain>
    </source>
</reference>
<dbReference type="PANTHER" id="PTHR33933:SF1">
    <property type="entry name" value="PROTEIN ADENYLYLTRANSFERASE MNTA-RELATED"/>
    <property type="match status" value="1"/>
</dbReference>
<dbReference type="EMBL" id="QUSG01000012">
    <property type="protein sequence ID" value="KAA3525303.1"/>
    <property type="molecule type" value="Genomic_DNA"/>
</dbReference>
<evidence type="ECO:0000313" key="5">
    <source>
        <dbReference type="Proteomes" id="UP000440716"/>
    </source>
</evidence>
<dbReference type="InterPro" id="IPR052548">
    <property type="entry name" value="Type_VII_TA_antitoxin"/>
</dbReference>
<dbReference type="Gene3D" id="1.20.120.330">
    <property type="entry name" value="Nucleotidyltransferases domain 2"/>
    <property type="match status" value="1"/>
</dbReference>
<dbReference type="PROSITE" id="PS50910">
    <property type="entry name" value="HEPN"/>
    <property type="match status" value="1"/>
</dbReference>
<dbReference type="InterPro" id="IPR043519">
    <property type="entry name" value="NT_sf"/>
</dbReference>
<dbReference type="CDD" id="cd05403">
    <property type="entry name" value="NT_KNTase_like"/>
    <property type="match status" value="1"/>
</dbReference>
<sequence length="301" mass="35063">MDHDLLAHLPLRKRRELDRVLKILFEEFDEAQKGRLSAKNKGGQILKVLLFGSYARGNWVEDHASGYYSDFDILVVVNTETFADEDEFWRTAHDRIIREEQVTKRLKTPVNFIVHSLHDVNDKLAQGLPFFVDVISDGIPLYEVLGYSFAEPKPITAEERQARAQAYFDDWFPSAVYNVTLAGYASKDMQLKQAAFNLHQATERFYHCVLLVFTLYSPPLHSLRKLRPLAESYDARLRDVWPAKSRLARRCFDRLHRAYVEARYSTEYVVTLEELEWLFDAVTRLQKAVEMVCRQRLAAAE</sequence>
<dbReference type="PANTHER" id="PTHR33933">
    <property type="entry name" value="NUCLEOTIDYLTRANSFERASE"/>
    <property type="match status" value="1"/>
</dbReference>
<protein>
    <submittedName>
        <fullName evidence="3">HEPN domain-containing protein</fullName>
    </submittedName>
</protein>
<proteinExistence type="predicted"/>